<reference evidence="1 2" key="1">
    <citation type="submission" date="2018-11" db="EMBL/GenBank/DDBJ databases">
        <authorList>
            <consortium name="Pathogen Informatics"/>
        </authorList>
    </citation>
    <scope>NUCLEOTIDE SEQUENCE [LARGE SCALE GENOMIC DNA]</scope>
</reference>
<sequence>MGDGFRPNSRFSWLRRKNTNFHDDTKSVTQMFVIRRTHAQEHEIAPYTTEENLDSIVDFVIERERLKAAIAEQGLCDAYLYR</sequence>
<evidence type="ECO:0000313" key="2">
    <source>
        <dbReference type="Proteomes" id="UP000271889"/>
    </source>
</evidence>
<accession>A0A3P7QKP0</accession>
<name>A0A3P7QKP0_CYLGO</name>
<proteinExistence type="predicted"/>
<dbReference type="Proteomes" id="UP000271889">
    <property type="component" value="Unassembled WGS sequence"/>
</dbReference>
<protein>
    <submittedName>
        <fullName evidence="1">Uncharacterized protein</fullName>
    </submittedName>
</protein>
<dbReference type="AlphaFoldDB" id="A0A3P7QKP0"/>
<evidence type="ECO:0000313" key="1">
    <source>
        <dbReference type="EMBL" id="VDN31496.1"/>
    </source>
</evidence>
<dbReference type="EMBL" id="UYRV01119049">
    <property type="protein sequence ID" value="VDN31496.1"/>
    <property type="molecule type" value="Genomic_DNA"/>
</dbReference>
<gene>
    <name evidence="1" type="ORF">CGOC_LOCUS11839</name>
</gene>
<keyword evidence="2" id="KW-1185">Reference proteome</keyword>
<organism evidence="1 2">
    <name type="scientific">Cylicostephanus goldi</name>
    <name type="common">Nematode worm</name>
    <dbReference type="NCBI Taxonomy" id="71465"/>
    <lineage>
        <taxon>Eukaryota</taxon>
        <taxon>Metazoa</taxon>
        <taxon>Ecdysozoa</taxon>
        <taxon>Nematoda</taxon>
        <taxon>Chromadorea</taxon>
        <taxon>Rhabditida</taxon>
        <taxon>Rhabditina</taxon>
        <taxon>Rhabditomorpha</taxon>
        <taxon>Strongyloidea</taxon>
        <taxon>Strongylidae</taxon>
        <taxon>Cylicostephanus</taxon>
    </lineage>
</organism>
<dbReference type="OrthoDB" id="273452at2759"/>